<dbReference type="Pfam" id="PF13561">
    <property type="entry name" value="adh_short_C2"/>
    <property type="match status" value="1"/>
</dbReference>
<keyword evidence="4" id="KW-1185">Reference proteome</keyword>
<dbReference type="InterPro" id="IPR036291">
    <property type="entry name" value="NAD(P)-bd_dom_sf"/>
</dbReference>
<evidence type="ECO:0000313" key="4">
    <source>
        <dbReference type="Proteomes" id="UP000619293"/>
    </source>
</evidence>
<dbReference type="InterPro" id="IPR051122">
    <property type="entry name" value="SDR_DHRS6-like"/>
</dbReference>
<keyword evidence="2" id="KW-0560">Oxidoreductase</keyword>
<gene>
    <name evidence="3" type="ORF">Cch02nite_58820</name>
</gene>
<evidence type="ECO:0000256" key="2">
    <source>
        <dbReference type="ARBA" id="ARBA00023002"/>
    </source>
</evidence>
<organism evidence="3 4">
    <name type="scientific">Catellatospora chokoriensis</name>
    <dbReference type="NCBI Taxonomy" id="310353"/>
    <lineage>
        <taxon>Bacteria</taxon>
        <taxon>Bacillati</taxon>
        <taxon>Actinomycetota</taxon>
        <taxon>Actinomycetes</taxon>
        <taxon>Micromonosporales</taxon>
        <taxon>Micromonosporaceae</taxon>
        <taxon>Catellatospora</taxon>
    </lineage>
</organism>
<evidence type="ECO:0000256" key="1">
    <source>
        <dbReference type="ARBA" id="ARBA00006484"/>
    </source>
</evidence>
<dbReference type="PRINTS" id="PR00081">
    <property type="entry name" value="GDHRDH"/>
</dbReference>
<comment type="similarity">
    <text evidence="1">Belongs to the short-chain dehydrogenases/reductases (SDR) family.</text>
</comment>
<proteinExistence type="inferred from homology"/>
<dbReference type="RefSeq" id="WP_191838301.1">
    <property type="nucleotide sequence ID" value="NZ_BAAALB010000003.1"/>
</dbReference>
<dbReference type="Proteomes" id="UP000619293">
    <property type="component" value="Unassembled WGS sequence"/>
</dbReference>
<dbReference type="Gene3D" id="3.40.50.720">
    <property type="entry name" value="NAD(P)-binding Rossmann-like Domain"/>
    <property type="match status" value="1"/>
</dbReference>
<dbReference type="EMBL" id="BONG01000045">
    <property type="protein sequence ID" value="GIF92438.1"/>
    <property type="molecule type" value="Genomic_DNA"/>
</dbReference>
<dbReference type="SUPFAM" id="SSF51735">
    <property type="entry name" value="NAD(P)-binding Rossmann-fold domains"/>
    <property type="match status" value="1"/>
</dbReference>
<evidence type="ECO:0000313" key="3">
    <source>
        <dbReference type="EMBL" id="GIF92438.1"/>
    </source>
</evidence>
<dbReference type="AlphaFoldDB" id="A0A8J3K3X4"/>
<dbReference type="PANTHER" id="PTHR43477">
    <property type="entry name" value="DIHYDROANTICAPSIN 7-DEHYDROGENASE"/>
    <property type="match status" value="1"/>
</dbReference>
<reference evidence="3 4" key="1">
    <citation type="submission" date="2021-01" db="EMBL/GenBank/DDBJ databases">
        <title>Whole genome shotgun sequence of Catellatospora chokoriensis NBRC 107358.</title>
        <authorList>
            <person name="Komaki H."/>
            <person name="Tamura T."/>
        </authorList>
    </citation>
    <scope>NUCLEOTIDE SEQUENCE [LARGE SCALE GENOMIC DNA]</scope>
    <source>
        <strain evidence="3 4">NBRC 107358</strain>
    </source>
</reference>
<dbReference type="GO" id="GO:0016491">
    <property type="term" value="F:oxidoreductase activity"/>
    <property type="evidence" value="ECO:0007669"/>
    <property type="project" value="UniProtKB-KW"/>
</dbReference>
<dbReference type="PANTHER" id="PTHR43477:SF1">
    <property type="entry name" value="DIHYDROANTICAPSIN 7-DEHYDROGENASE"/>
    <property type="match status" value="1"/>
</dbReference>
<name>A0A8J3K3X4_9ACTN</name>
<protein>
    <submittedName>
        <fullName evidence="3">Short-chain dehydrogenase</fullName>
    </submittedName>
</protein>
<sequence>MAFEGTRVLLVGGTSGLGLAVARAVAERGATPIVASRTRASVDRALALLPASAEGGTVDLADPDSIDQLVERAGTIDHLVYTAGEPLRLTMLADLTPEIAHDFWRTRYFGALAVLRAVTAAHALRPSGSVVLTGGNAGQRPGPGWSLGASICGAMEALTRELALELAPIRVNLVAPGVTRSPLWTSMSAEEQQAMYDGIAATLPVGRVGEPSEVALAYLYAMEQPMATGTSILVDGGAVLV</sequence>
<accession>A0A8J3K3X4</accession>
<dbReference type="InterPro" id="IPR002347">
    <property type="entry name" value="SDR_fam"/>
</dbReference>
<comment type="caution">
    <text evidence="3">The sequence shown here is derived from an EMBL/GenBank/DDBJ whole genome shotgun (WGS) entry which is preliminary data.</text>
</comment>